<keyword evidence="1" id="KW-0472">Membrane</keyword>
<reference evidence="2 3" key="1">
    <citation type="journal article" date="2016" name="Nat. Commun.">
        <title>Thousands of microbial genomes shed light on interconnected biogeochemical processes in an aquifer system.</title>
        <authorList>
            <person name="Anantharaman K."/>
            <person name="Brown C.T."/>
            <person name="Hug L.A."/>
            <person name="Sharon I."/>
            <person name="Castelle C.J."/>
            <person name="Probst A.J."/>
            <person name="Thomas B.C."/>
            <person name="Singh A."/>
            <person name="Wilkins M.J."/>
            <person name="Karaoz U."/>
            <person name="Brodie E.L."/>
            <person name="Williams K.H."/>
            <person name="Hubbard S.S."/>
            <person name="Banfield J.F."/>
        </authorList>
    </citation>
    <scope>NUCLEOTIDE SEQUENCE [LARGE SCALE GENOMIC DNA]</scope>
</reference>
<evidence type="ECO:0008006" key="4">
    <source>
        <dbReference type="Google" id="ProtNLM"/>
    </source>
</evidence>
<name>A0A1G2IRQ1_9BACT</name>
<keyword evidence="1" id="KW-1133">Transmembrane helix</keyword>
<feature type="transmembrane region" description="Helical" evidence="1">
    <location>
        <begin position="27"/>
        <end position="51"/>
    </location>
</feature>
<proteinExistence type="predicted"/>
<dbReference type="Proteomes" id="UP000178632">
    <property type="component" value="Unassembled WGS sequence"/>
</dbReference>
<keyword evidence="1" id="KW-0812">Transmembrane</keyword>
<sequence length="180" mass="20960">MTWIDFYNFLGIRDFIYYISSPQIQDMLFPVKLVFVCFAMFFLAGVIYFTVNSSWLQYKFLEDVTEFFSWQSYGLRTISKRWKKIRQKLDTGIEAEYKLAVIEADDFLGEMLEERGFLEKGFEESLKKAGKGMLPNLDEILSSHEVRNSIVYNPDYEINGETVKKILAVYESAINNLGAA</sequence>
<evidence type="ECO:0000256" key="1">
    <source>
        <dbReference type="SAM" id="Phobius"/>
    </source>
</evidence>
<organism evidence="2 3">
    <name type="scientific">Candidatus Staskawiczbacteria bacterium RIFCSPLOWO2_12_FULL_37_15</name>
    <dbReference type="NCBI Taxonomy" id="1802218"/>
    <lineage>
        <taxon>Bacteria</taxon>
        <taxon>Candidatus Staskawicziibacteriota</taxon>
    </lineage>
</organism>
<comment type="caution">
    <text evidence="2">The sequence shown here is derived from an EMBL/GenBank/DDBJ whole genome shotgun (WGS) entry which is preliminary data.</text>
</comment>
<protein>
    <recommendedName>
        <fullName evidence="4">DUF4129 domain-containing protein</fullName>
    </recommendedName>
</protein>
<dbReference type="AlphaFoldDB" id="A0A1G2IRQ1"/>
<evidence type="ECO:0000313" key="2">
    <source>
        <dbReference type="EMBL" id="OGZ77081.1"/>
    </source>
</evidence>
<accession>A0A1G2IRQ1</accession>
<gene>
    <name evidence="2" type="ORF">A3G45_02585</name>
</gene>
<evidence type="ECO:0000313" key="3">
    <source>
        <dbReference type="Proteomes" id="UP000178632"/>
    </source>
</evidence>
<dbReference type="EMBL" id="MHPE01000017">
    <property type="protein sequence ID" value="OGZ77081.1"/>
    <property type="molecule type" value="Genomic_DNA"/>
</dbReference>